<organism evidence="1 2">
    <name type="scientific">Aquamicrobium defluvii</name>
    <dbReference type="NCBI Taxonomy" id="69279"/>
    <lineage>
        <taxon>Bacteria</taxon>
        <taxon>Pseudomonadati</taxon>
        <taxon>Pseudomonadota</taxon>
        <taxon>Alphaproteobacteria</taxon>
        <taxon>Hyphomicrobiales</taxon>
        <taxon>Phyllobacteriaceae</taxon>
        <taxon>Aquamicrobium</taxon>
    </lineage>
</organism>
<gene>
    <name evidence="1" type="ORF">BG36_15710</name>
</gene>
<name>A0A011U8M5_9HYPH</name>
<dbReference type="HOGENOM" id="CLU_183987_0_0_5"/>
<sequence>MYSPLDLERVFGLTESENFHGRHELSQIFSLRPHPKAAQYRTPIPGLYICGAGAHPGGSVTGAPGYNAAKRVLKDRRLRF</sequence>
<dbReference type="PANTHER" id="PTHR10668">
    <property type="entry name" value="PHYTOENE DEHYDROGENASE"/>
    <property type="match status" value="1"/>
</dbReference>
<accession>A0A011U8M5</accession>
<dbReference type="EMBL" id="JENY01000033">
    <property type="protein sequence ID" value="EXL02213.1"/>
    <property type="molecule type" value="Genomic_DNA"/>
</dbReference>
<dbReference type="PATRIC" id="fig|69279.3.peg.4206"/>
<comment type="caution">
    <text evidence="1">The sequence shown here is derived from an EMBL/GenBank/DDBJ whole genome shotgun (WGS) entry which is preliminary data.</text>
</comment>
<evidence type="ECO:0000313" key="2">
    <source>
        <dbReference type="Proteomes" id="UP000019849"/>
    </source>
</evidence>
<proteinExistence type="predicted"/>
<dbReference type="Proteomes" id="UP000019849">
    <property type="component" value="Unassembled WGS sequence"/>
</dbReference>
<dbReference type="STRING" id="69279.BG36_15710"/>
<evidence type="ECO:0000313" key="1">
    <source>
        <dbReference type="EMBL" id="EXL02213.1"/>
    </source>
</evidence>
<dbReference type="AlphaFoldDB" id="A0A011U8M5"/>
<dbReference type="eggNOG" id="COG1233">
    <property type="taxonomic scope" value="Bacteria"/>
</dbReference>
<dbReference type="PANTHER" id="PTHR10668:SF103">
    <property type="entry name" value="PYRIDINE NUCLEOTIDE-DISULFIDE OXIDOREDUCTASE DOMAIN-CONTAINING PROTEIN 2"/>
    <property type="match status" value="1"/>
</dbReference>
<reference evidence="1 2" key="1">
    <citation type="submission" date="2014-02" db="EMBL/GenBank/DDBJ databases">
        <title>Aquamicrobium defluvii Genome sequencing.</title>
        <authorList>
            <person name="Wang X."/>
        </authorList>
    </citation>
    <scope>NUCLEOTIDE SEQUENCE [LARGE SCALE GENOMIC DNA]</scope>
    <source>
        <strain evidence="1 2">W13Z1</strain>
    </source>
</reference>
<protein>
    <submittedName>
        <fullName evidence="1">Uncharacterized protein</fullName>
    </submittedName>
</protein>